<evidence type="ECO:0000256" key="3">
    <source>
        <dbReference type="SAM" id="MobiDB-lite"/>
    </source>
</evidence>
<dbReference type="InterPro" id="IPR039633">
    <property type="entry name" value="PAP"/>
</dbReference>
<accession>A0A8T0IK75</accession>
<dbReference type="Proteomes" id="UP000822688">
    <property type="component" value="Chromosome 3"/>
</dbReference>
<dbReference type="EMBL" id="CM026423">
    <property type="protein sequence ID" value="KAG0583675.1"/>
    <property type="molecule type" value="Genomic_DNA"/>
</dbReference>
<proteinExistence type="predicted"/>
<dbReference type="InterPro" id="IPR006843">
    <property type="entry name" value="PAP/fibrillin_dom"/>
</dbReference>
<keyword evidence="6" id="KW-1185">Reference proteome</keyword>
<evidence type="ECO:0000313" key="5">
    <source>
        <dbReference type="EMBL" id="KAG0583672.1"/>
    </source>
</evidence>
<feature type="region of interest" description="Disordered" evidence="3">
    <location>
        <begin position="79"/>
        <end position="126"/>
    </location>
</feature>
<name>A0A8T0IK75_CERPU</name>
<dbReference type="EMBL" id="CM026423">
    <property type="protein sequence ID" value="KAG0583674.1"/>
    <property type="molecule type" value="Genomic_DNA"/>
</dbReference>
<evidence type="ECO:0000256" key="1">
    <source>
        <dbReference type="ARBA" id="ARBA00004474"/>
    </source>
</evidence>
<feature type="domain" description="Plastid lipid-associated protein/fibrillin conserved" evidence="4">
    <location>
        <begin position="131"/>
        <end position="346"/>
    </location>
</feature>
<comment type="caution">
    <text evidence="5">The sequence shown here is derived from an EMBL/GenBank/DDBJ whole genome shotgun (WGS) entry which is preliminary data.</text>
</comment>
<dbReference type="Pfam" id="PF04755">
    <property type="entry name" value="PAP_fibrillin"/>
    <property type="match status" value="1"/>
</dbReference>
<dbReference type="PANTHER" id="PTHR31906">
    <property type="entry name" value="PLASTID-LIPID-ASSOCIATED PROTEIN 4, CHLOROPLASTIC-RELATED"/>
    <property type="match status" value="1"/>
</dbReference>
<evidence type="ECO:0000256" key="2">
    <source>
        <dbReference type="ARBA" id="ARBA00022640"/>
    </source>
</evidence>
<sequence>MAALATGLMRSLALTQATPAFQQRNVRSLVPAAVVLAKPHAFYTNLFCLSGRKFLSNAPALSRLGVRKTLCAAYGDMDGKCKPESVNDPPPSDNDDAHDKKDDERSLSDADEKAKEAKQKEDEEAEKHLKGLKQDLILALSGTNWGMDANRETHAVIADIITQLEAVNPNPAPTEALEVLDGKWIMVYTSVKEFLPFVAARNLPLVNVSKISQFIDSDSLTVENVVSFTSPYMMTSFTNCASFDVRSPKRVQLKFEESVINTSQHEDFIHVPEQTSFMGHRISLKSLQDILQPFQDMAVQITKKAAEHKPLRIPYPANRVQSWLLTTYVDDSLRIARAECGGVFALVKEGSSIPFILI</sequence>
<dbReference type="GO" id="GO:0009536">
    <property type="term" value="C:plastid"/>
    <property type="evidence" value="ECO:0007669"/>
    <property type="project" value="UniProtKB-SubCell"/>
</dbReference>
<evidence type="ECO:0000259" key="4">
    <source>
        <dbReference type="Pfam" id="PF04755"/>
    </source>
</evidence>
<feature type="compositionally biased region" description="Basic and acidic residues" evidence="3">
    <location>
        <begin position="95"/>
        <end position="126"/>
    </location>
</feature>
<evidence type="ECO:0000313" key="6">
    <source>
        <dbReference type="Proteomes" id="UP000822688"/>
    </source>
</evidence>
<dbReference type="AlphaFoldDB" id="A0A8T0IK75"/>
<gene>
    <name evidence="5" type="ORF">KC19_3G154000</name>
</gene>
<dbReference type="EMBL" id="CM026423">
    <property type="protein sequence ID" value="KAG0583672.1"/>
    <property type="molecule type" value="Genomic_DNA"/>
</dbReference>
<keyword evidence="2" id="KW-0934">Plastid</keyword>
<comment type="subcellular location">
    <subcellularLocation>
        <location evidence="1">Plastid</location>
    </subcellularLocation>
</comment>
<organism evidence="5 6">
    <name type="scientific">Ceratodon purpureus</name>
    <name type="common">Fire moss</name>
    <name type="synonym">Dicranum purpureum</name>
    <dbReference type="NCBI Taxonomy" id="3225"/>
    <lineage>
        <taxon>Eukaryota</taxon>
        <taxon>Viridiplantae</taxon>
        <taxon>Streptophyta</taxon>
        <taxon>Embryophyta</taxon>
        <taxon>Bryophyta</taxon>
        <taxon>Bryophytina</taxon>
        <taxon>Bryopsida</taxon>
        <taxon>Dicranidae</taxon>
        <taxon>Pseudoditrichales</taxon>
        <taxon>Ditrichaceae</taxon>
        <taxon>Ceratodon</taxon>
    </lineage>
</organism>
<reference evidence="5" key="1">
    <citation type="submission" date="2020-06" db="EMBL/GenBank/DDBJ databases">
        <title>WGS assembly of Ceratodon purpureus strain R40.</title>
        <authorList>
            <person name="Carey S.B."/>
            <person name="Jenkins J."/>
            <person name="Shu S."/>
            <person name="Lovell J.T."/>
            <person name="Sreedasyam A."/>
            <person name="Maumus F."/>
            <person name="Tiley G.P."/>
            <person name="Fernandez-Pozo N."/>
            <person name="Barry K."/>
            <person name="Chen C."/>
            <person name="Wang M."/>
            <person name="Lipzen A."/>
            <person name="Daum C."/>
            <person name="Saski C.A."/>
            <person name="Payton A.C."/>
            <person name="Mcbreen J.C."/>
            <person name="Conrad R.E."/>
            <person name="Kollar L.M."/>
            <person name="Olsson S."/>
            <person name="Huttunen S."/>
            <person name="Landis J.B."/>
            <person name="Wickett N.J."/>
            <person name="Johnson M.G."/>
            <person name="Rensing S.A."/>
            <person name="Grimwood J."/>
            <person name="Schmutz J."/>
            <person name="Mcdaniel S.F."/>
        </authorList>
    </citation>
    <scope>NUCLEOTIDE SEQUENCE</scope>
    <source>
        <strain evidence="5">R40</strain>
    </source>
</reference>
<protein>
    <recommendedName>
        <fullName evidence="4">Plastid lipid-associated protein/fibrillin conserved domain-containing protein</fullName>
    </recommendedName>
</protein>